<evidence type="ECO:0000256" key="3">
    <source>
        <dbReference type="SAM" id="MobiDB-lite"/>
    </source>
</evidence>
<evidence type="ECO:0000313" key="4">
    <source>
        <dbReference type="EMBL" id="SDW79166.1"/>
    </source>
</evidence>
<dbReference type="RefSeq" id="WP_052176591.1">
    <property type="nucleotide sequence ID" value="NZ_FNNA01000002.1"/>
</dbReference>
<dbReference type="AlphaFoldDB" id="A0A1H2WFC0"/>
<evidence type="ECO:0000313" key="5">
    <source>
        <dbReference type="Proteomes" id="UP000182944"/>
    </source>
</evidence>
<protein>
    <submittedName>
        <fullName evidence="4">Hemolysin-type calcium-binding repeat-containing protein</fullName>
    </submittedName>
</protein>
<gene>
    <name evidence="4" type="ORF">SAMN05444276_102133</name>
</gene>
<evidence type="ECO:0000256" key="1">
    <source>
        <dbReference type="ARBA" id="ARBA00004613"/>
    </source>
</evidence>
<dbReference type="SUPFAM" id="SSF51120">
    <property type="entry name" value="beta-Roll"/>
    <property type="match status" value="2"/>
</dbReference>
<accession>A0A1H2WFC0</accession>
<dbReference type="GO" id="GO:0005576">
    <property type="term" value="C:extracellular region"/>
    <property type="evidence" value="ECO:0007669"/>
    <property type="project" value="UniProtKB-SubCell"/>
</dbReference>
<feature type="region of interest" description="Disordered" evidence="3">
    <location>
        <begin position="282"/>
        <end position="312"/>
    </location>
</feature>
<keyword evidence="2" id="KW-0964">Secreted</keyword>
<reference evidence="5" key="1">
    <citation type="submission" date="2016-10" db="EMBL/GenBank/DDBJ databases">
        <authorList>
            <person name="Varghese N."/>
            <person name="Submissions S."/>
        </authorList>
    </citation>
    <scope>NUCLEOTIDE SEQUENCE [LARGE SCALE GENOMIC DNA]</scope>
    <source>
        <strain evidence="5">DSM 29303</strain>
    </source>
</reference>
<proteinExistence type="predicted"/>
<dbReference type="PANTHER" id="PTHR38340">
    <property type="entry name" value="S-LAYER PROTEIN"/>
    <property type="match status" value="1"/>
</dbReference>
<keyword evidence="5" id="KW-1185">Reference proteome</keyword>
<evidence type="ECO:0000256" key="2">
    <source>
        <dbReference type="ARBA" id="ARBA00022525"/>
    </source>
</evidence>
<dbReference type="InterPro" id="IPR018511">
    <property type="entry name" value="Hemolysin-typ_Ca-bd_CS"/>
</dbReference>
<dbReference type="GO" id="GO:0005509">
    <property type="term" value="F:calcium ion binding"/>
    <property type="evidence" value="ECO:0007669"/>
    <property type="project" value="InterPro"/>
</dbReference>
<dbReference type="InterPro" id="IPR050557">
    <property type="entry name" value="RTX_toxin/Mannuronan_C5-epim"/>
</dbReference>
<comment type="subcellular location">
    <subcellularLocation>
        <location evidence="1">Secreted</location>
    </subcellularLocation>
</comment>
<dbReference type="InterPro" id="IPR011049">
    <property type="entry name" value="Serralysin-like_metalloprot_C"/>
</dbReference>
<dbReference type="Gene3D" id="2.150.10.10">
    <property type="entry name" value="Serralysin-like metalloprotease, C-terminal"/>
    <property type="match status" value="6"/>
</dbReference>
<dbReference type="InterPro" id="IPR001343">
    <property type="entry name" value="Hemolysn_Ca-bd"/>
</dbReference>
<dbReference type="PRINTS" id="PR00313">
    <property type="entry name" value="CABNDNGRPT"/>
</dbReference>
<dbReference type="Pfam" id="PF00353">
    <property type="entry name" value="HemolysinCabind"/>
    <property type="match status" value="7"/>
</dbReference>
<dbReference type="EMBL" id="FNNA01000002">
    <property type="protein sequence ID" value="SDW79166.1"/>
    <property type="molecule type" value="Genomic_DNA"/>
</dbReference>
<dbReference type="STRING" id="1545044.SAMN05444276_102133"/>
<name>A0A1H2WFC0_9RHOB</name>
<dbReference type="PROSITE" id="PS00330">
    <property type="entry name" value="HEMOLYSIN_CALCIUM"/>
    <property type="match status" value="5"/>
</dbReference>
<dbReference type="Proteomes" id="UP000182944">
    <property type="component" value="Unassembled WGS sequence"/>
</dbReference>
<sequence length="584" mass="56624">MAVYATKVSSNTVAGALESGGASGPLVLSGWGGLGRVVSANVAREIGFAASASVPNLSGGVTLATIESRLSARFTAGTGAPAGVTGTMSAADTGAYPIAGVGMTGFPLSHADAASAPLALTARQIAGGFAASVVLTGDHVVRSGSVVIDDPLIPVDTAYAQLTATYQVAARAYGNAADRLVATGFADVVEMLGGNDTVSGLGGNDVLVGGAGADRLYGGDGLDRLIGGDDADVLVGGAGDDTLWGGAADDYLNGEAGSDQMIGDAGDDGLYGFGGNDVMTGDAGRDTLSGGAGNDRLRGGDDGDVLDGGAGDDLADGGTGADVLRGGDGNDTLIGGAGADTLGGGAGDDSLSGGSEGNVLNGAAGDDTLAGGDAADRLFGGAGADSLTGAGGADLMLGGSGDDRIVGGDGNDWLYGEQGCDNLFGGDGADRLASGGNAGGWSPEWLAGGAGNDTLIGGDGGCWFLGEAGTDVMIGGVIGASADRFEFRAASDSRAGALRDVIQNFDPDEDLILLKVDADVTRPGAQSFGTIAEGPAAHAVWSSVQGGNTLILGDVDGDAVADIEILLAGVGSIPNIELVVLTYF</sequence>
<dbReference type="PANTHER" id="PTHR38340:SF1">
    <property type="entry name" value="S-LAYER PROTEIN"/>
    <property type="match status" value="1"/>
</dbReference>
<organism evidence="4 5">
    <name type="scientific">Paracoccus sanguinis</name>
    <dbReference type="NCBI Taxonomy" id="1545044"/>
    <lineage>
        <taxon>Bacteria</taxon>
        <taxon>Pseudomonadati</taxon>
        <taxon>Pseudomonadota</taxon>
        <taxon>Alphaproteobacteria</taxon>
        <taxon>Rhodobacterales</taxon>
        <taxon>Paracoccaceae</taxon>
        <taxon>Paracoccus</taxon>
    </lineage>
</organism>